<dbReference type="Proteomes" id="UP000324222">
    <property type="component" value="Unassembled WGS sequence"/>
</dbReference>
<gene>
    <name evidence="2" type="ORF">E2C01_000186</name>
</gene>
<protein>
    <submittedName>
        <fullName evidence="2">Uncharacterized protein</fullName>
    </submittedName>
</protein>
<evidence type="ECO:0000313" key="3">
    <source>
        <dbReference type="Proteomes" id="UP000324222"/>
    </source>
</evidence>
<name>A0A5B7CDF9_PORTR</name>
<accession>A0A5B7CDF9</accession>
<dbReference type="EMBL" id="VSRR010000004">
    <property type="protein sequence ID" value="MPC07622.1"/>
    <property type="molecule type" value="Genomic_DNA"/>
</dbReference>
<evidence type="ECO:0000256" key="1">
    <source>
        <dbReference type="SAM" id="MobiDB-lite"/>
    </source>
</evidence>
<sequence>MNEDGAATSAGAHAHQLARMRVTSSIQSPTTPITPQVSETPNFLPLTHLGDENVMEGKAQGVSGLEVSDSHTDRIARRGPGMDSHVLASAHTSCCRADRGYREKARREISRRYR</sequence>
<dbReference type="AlphaFoldDB" id="A0A5B7CDF9"/>
<comment type="caution">
    <text evidence="2">The sequence shown here is derived from an EMBL/GenBank/DDBJ whole genome shotgun (WGS) entry which is preliminary data.</text>
</comment>
<proteinExistence type="predicted"/>
<feature type="region of interest" description="Disordered" evidence="1">
    <location>
        <begin position="1"/>
        <end position="42"/>
    </location>
</feature>
<reference evidence="2 3" key="1">
    <citation type="submission" date="2019-05" db="EMBL/GenBank/DDBJ databases">
        <title>Another draft genome of Portunus trituberculatus and its Hox gene families provides insights of decapod evolution.</title>
        <authorList>
            <person name="Jeong J.-H."/>
            <person name="Song I."/>
            <person name="Kim S."/>
            <person name="Choi T."/>
            <person name="Kim D."/>
            <person name="Ryu S."/>
            <person name="Kim W."/>
        </authorList>
    </citation>
    <scope>NUCLEOTIDE SEQUENCE [LARGE SCALE GENOMIC DNA]</scope>
    <source>
        <tissue evidence="2">Muscle</tissue>
    </source>
</reference>
<evidence type="ECO:0000313" key="2">
    <source>
        <dbReference type="EMBL" id="MPC07622.1"/>
    </source>
</evidence>
<feature type="compositionally biased region" description="Low complexity" evidence="1">
    <location>
        <begin position="22"/>
        <end position="38"/>
    </location>
</feature>
<organism evidence="2 3">
    <name type="scientific">Portunus trituberculatus</name>
    <name type="common">Swimming crab</name>
    <name type="synonym">Neptunus trituberculatus</name>
    <dbReference type="NCBI Taxonomy" id="210409"/>
    <lineage>
        <taxon>Eukaryota</taxon>
        <taxon>Metazoa</taxon>
        <taxon>Ecdysozoa</taxon>
        <taxon>Arthropoda</taxon>
        <taxon>Crustacea</taxon>
        <taxon>Multicrustacea</taxon>
        <taxon>Malacostraca</taxon>
        <taxon>Eumalacostraca</taxon>
        <taxon>Eucarida</taxon>
        <taxon>Decapoda</taxon>
        <taxon>Pleocyemata</taxon>
        <taxon>Brachyura</taxon>
        <taxon>Eubrachyura</taxon>
        <taxon>Portunoidea</taxon>
        <taxon>Portunidae</taxon>
        <taxon>Portuninae</taxon>
        <taxon>Portunus</taxon>
    </lineage>
</organism>
<keyword evidence="3" id="KW-1185">Reference proteome</keyword>